<keyword evidence="3" id="KW-1185">Reference proteome</keyword>
<evidence type="ECO:0000313" key="3">
    <source>
        <dbReference type="Proteomes" id="UP000054937"/>
    </source>
</evidence>
<name>A0A0V0QBJ8_PSEPJ</name>
<comment type="caution">
    <text evidence="2">The sequence shown here is derived from an EMBL/GenBank/DDBJ whole genome shotgun (WGS) entry which is preliminary data.</text>
</comment>
<dbReference type="InParanoid" id="A0A0V0QBJ8"/>
<keyword evidence="1" id="KW-0175">Coiled coil</keyword>
<dbReference type="EMBL" id="LDAU01000205">
    <property type="protein sequence ID" value="KRW99606.1"/>
    <property type="molecule type" value="Genomic_DNA"/>
</dbReference>
<accession>A0A0V0QBJ8</accession>
<protein>
    <submittedName>
        <fullName evidence="2">Uncharacterized protein</fullName>
    </submittedName>
</protein>
<feature type="coiled-coil region" evidence="1">
    <location>
        <begin position="473"/>
        <end position="504"/>
    </location>
</feature>
<reference evidence="2 3" key="1">
    <citation type="journal article" date="2015" name="Sci. Rep.">
        <title>Genome of the facultative scuticociliatosis pathogen Pseudocohnilembus persalinus provides insight into its virulence through horizontal gene transfer.</title>
        <authorList>
            <person name="Xiong J."/>
            <person name="Wang G."/>
            <person name="Cheng J."/>
            <person name="Tian M."/>
            <person name="Pan X."/>
            <person name="Warren A."/>
            <person name="Jiang C."/>
            <person name="Yuan D."/>
            <person name="Miao W."/>
        </authorList>
    </citation>
    <scope>NUCLEOTIDE SEQUENCE [LARGE SCALE GENOMIC DNA]</scope>
    <source>
        <strain evidence="2">36N120E</strain>
    </source>
</reference>
<gene>
    <name evidence="2" type="ORF">PPERSA_03407</name>
</gene>
<evidence type="ECO:0000313" key="2">
    <source>
        <dbReference type="EMBL" id="KRW99606.1"/>
    </source>
</evidence>
<sequence length="634" mass="75591">MNSIENIGDIIQNGEKIKNYYQQKGDKTILKLRLFKPGDQTKFQLEDLFNIEKRTRGVIQIEENKKKEVYHQIKNQSQKYDKQFQVKNQNFFSKSQRHRQLSQSKNNMLQSQKKLEAYSNYQQLNIDQQNQQKQQYQQNQQNIQNSNIMKDPQDTQNINQNQNQEQQKLLSSAISDQNLSFYNRIITENDLRSERSVFQQNNHLNLQTYIQEKFPEYNFNDKSQNFYDIVTQYDQEQSFYYTKSNEMQSVAQFMFKLNSLIASKQFEGKLAEKQIKKGKIQIIYNELKRRSIKAAQLQCLEEIKKQFRKEKIFNYDEDMLLKEIEKMDFKYEKNLKMTSREADRQLISFTKSGDAQERKKQKIIQFEFNKAYNKLTQPQFLQNYYANKHKMSAQSIKNDFNKSDDKNTEQMQFQYIGKDLPNNSTIFKSDQNQSYNKKDNKCNIKMNKQPKFEFKNLASLNIDVQLSYRNQNIKQENKQEKKFQNEINQQNDNHQQNQQQVTNNINKNQLSPKYTQQVQLLPKKISQKSIYSKSQTNNNNNNSNTQQSTQIYDSLNNISNKEPKNQPTEDIFSELNSQLNIINENDMDNSIQFQQKKVLQARPKSANKVGFQNKKFISPFIRPVSSKVYNSKIQ</sequence>
<evidence type="ECO:0000256" key="1">
    <source>
        <dbReference type="SAM" id="Coils"/>
    </source>
</evidence>
<proteinExistence type="predicted"/>
<dbReference type="AlphaFoldDB" id="A0A0V0QBJ8"/>
<organism evidence="2 3">
    <name type="scientific">Pseudocohnilembus persalinus</name>
    <name type="common">Ciliate</name>
    <dbReference type="NCBI Taxonomy" id="266149"/>
    <lineage>
        <taxon>Eukaryota</taxon>
        <taxon>Sar</taxon>
        <taxon>Alveolata</taxon>
        <taxon>Ciliophora</taxon>
        <taxon>Intramacronucleata</taxon>
        <taxon>Oligohymenophorea</taxon>
        <taxon>Scuticociliatia</taxon>
        <taxon>Philasterida</taxon>
        <taxon>Pseudocohnilembidae</taxon>
        <taxon>Pseudocohnilembus</taxon>
    </lineage>
</organism>
<dbReference type="Proteomes" id="UP000054937">
    <property type="component" value="Unassembled WGS sequence"/>
</dbReference>